<dbReference type="InterPro" id="IPR041425">
    <property type="entry name" value="C3/4/5_MG1"/>
</dbReference>
<dbReference type="InterPro" id="IPR000020">
    <property type="entry name" value="Anaphylatoxin/fibulin"/>
</dbReference>
<organism evidence="6 7">
    <name type="scientific">Clarias magur</name>
    <name type="common">Asian catfish</name>
    <name type="synonym">Macropteronotus magur</name>
    <dbReference type="NCBI Taxonomy" id="1594786"/>
    <lineage>
        <taxon>Eukaryota</taxon>
        <taxon>Metazoa</taxon>
        <taxon>Chordata</taxon>
        <taxon>Craniata</taxon>
        <taxon>Vertebrata</taxon>
        <taxon>Euteleostomi</taxon>
        <taxon>Actinopterygii</taxon>
        <taxon>Neopterygii</taxon>
        <taxon>Teleostei</taxon>
        <taxon>Ostariophysi</taxon>
        <taxon>Siluriformes</taxon>
        <taxon>Clariidae</taxon>
        <taxon>Clarias</taxon>
    </lineage>
</organism>
<protein>
    <submittedName>
        <fullName evidence="6">Complement C3-like</fullName>
    </submittedName>
</protein>
<dbReference type="SMART" id="SM00643">
    <property type="entry name" value="C345C"/>
    <property type="match status" value="2"/>
</dbReference>
<feature type="non-terminal residue" evidence="6">
    <location>
        <position position="1"/>
    </location>
</feature>
<dbReference type="SMART" id="SM01359">
    <property type="entry name" value="A2M_N_2"/>
    <property type="match status" value="1"/>
</dbReference>
<dbReference type="InterPro" id="IPR008993">
    <property type="entry name" value="TIMP-like_OB-fold"/>
</dbReference>
<dbReference type="Gene3D" id="2.60.40.690">
    <property type="entry name" value="Alpha-macroglobulin, receptor-binding domain"/>
    <property type="match status" value="2"/>
</dbReference>
<dbReference type="InterPro" id="IPR048848">
    <property type="entry name" value="C3_CUB2"/>
</dbReference>
<dbReference type="PANTHER" id="PTHR11412:SF167">
    <property type="entry name" value="COMPLEMENT COMPONENT C3B, TANDEM DUPLICATE 1 ISOFORM X1-RELATED"/>
    <property type="match status" value="1"/>
</dbReference>
<dbReference type="Gene3D" id="2.60.120.1540">
    <property type="match status" value="1"/>
</dbReference>
<dbReference type="InterPro" id="IPR008930">
    <property type="entry name" value="Terpenoid_cyclase/PrenylTrfase"/>
</dbReference>
<dbReference type="InterPro" id="IPR018933">
    <property type="entry name" value="Netrin_module_non-TIMP"/>
</dbReference>
<dbReference type="Pfam" id="PF01821">
    <property type="entry name" value="ANATO"/>
    <property type="match status" value="1"/>
</dbReference>
<dbReference type="Gene3D" id="2.20.130.20">
    <property type="match status" value="1"/>
</dbReference>
<dbReference type="GO" id="GO:0005615">
    <property type="term" value="C:extracellular space"/>
    <property type="evidence" value="ECO:0007669"/>
    <property type="project" value="InterPro"/>
</dbReference>
<dbReference type="Gene3D" id="1.50.10.20">
    <property type="match status" value="1"/>
</dbReference>
<dbReference type="PANTHER" id="PTHR11412">
    <property type="entry name" value="MACROGLOBULIN / COMPLEMENT"/>
    <property type="match status" value="1"/>
</dbReference>
<evidence type="ECO:0000256" key="1">
    <source>
        <dbReference type="ARBA" id="ARBA00004613"/>
    </source>
</evidence>
<dbReference type="Gene3D" id="2.60.40.1930">
    <property type="match status" value="3"/>
</dbReference>
<dbReference type="EMBL" id="QNUK01000217">
    <property type="protein sequence ID" value="KAF5897905.1"/>
    <property type="molecule type" value="Genomic_DNA"/>
</dbReference>
<dbReference type="Gene3D" id="2.40.50.120">
    <property type="match status" value="2"/>
</dbReference>
<evidence type="ECO:0000259" key="4">
    <source>
        <dbReference type="PROSITE" id="PS01178"/>
    </source>
</evidence>
<dbReference type="SUPFAM" id="SSF49410">
    <property type="entry name" value="Alpha-macroglobulin receptor domain"/>
    <property type="match status" value="2"/>
</dbReference>
<dbReference type="SUPFAM" id="SSF50242">
    <property type="entry name" value="TIMP-like"/>
    <property type="match status" value="2"/>
</dbReference>
<reference evidence="6" key="1">
    <citation type="submission" date="2020-07" db="EMBL/GenBank/DDBJ databases">
        <title>Clarias magur genome sequencing, assembly and annotation.</title>
        <authorList>
            <person name="Kushwaha B."/>
            <person name="Kumar R."/>
            <person name="Das P."/>
            <person name="Joshi C.G."/>
            <person name="Kumar D."/>
            <person name="Nagpure N.S."/>
            <person name="Pandey M."/>
            <person name="Agarwal S."/>
            <person name="Srivastava S."/>
            <person name="Singh M."/>
            <person name="Sahoo L."/>
            <person name="Jayasankar P."/>
            <person name="Meher P.K."/>
            <person name="Koringa P.G."/>
            <person name="Iquebal M.A."/>
            <person name="Das S.P."/>
            <person name="Bit A."/>
            <person name="Patnaik S."/>
            <person name="Patel N."/>
            <person name="Shah T.M."/>
            <person name="Hinsu A."/>
            <person name="Jena J.K."/>
        </authorList>
    </citation>
    <scope>NUCLEOTIDE SEQUENCE</scope>
    <source>
        <strain evidence="6">CIFAMagur01</strain>
        <tissue evidence="6">Testis</tissue>
    </source>
</reference>
<dbReference type="InterPro" id="IPR002890">
    <property type="entry name" value="MG2"/>
</dbReference>
<dbReference type="Pfam" id="PF01835">
    <property type="entry name" value="MG2"/>
    <property type="match status" value="1"/>
</dbReference>
<dbReference type="Pfam" id="PF17791">
    <property type="entry name" value="MG3"/>
    <property type="match status" value="1"/>
</dbReference>
<dbReference type="SUPFAM" id="SSF48239">
    <property type="entry name" value="Terpenoid cyclases/Protein prenyltransferases"/>
    <property type="match status" value="1"/>
</dbReference>
<dbReference type="PROSITE" id="PS50189">
    <property type="entry name" value="NTR"/>
    <property type="match status" value="2"/>
</dbReference>
<dbReference type="Pfam" id="PF00207">
    <property type="entry name" value="A2M"/>
    <property type="match status" value="1"/>
</dbReference>
<dbReference type="Gene3D" id="6.20.50.160">
    <property type="match status" value="1"/>
</dbReference>
<dbReference type="InterPro" id="IPR001134">
    <property type="entry name" value="Netrin_domain"/>
</dbReference>
<dbReference type="Gene3D" id="2.60.40.10">
    <property type="entry name" value="Immunoglobulins"/>
    <property type="match status" value="2"/>
</dbReference>
<dbReference type="InterPro" id="IPR047565">
    <property type="entry name" value="Alpha-macroglob_thiol-ester_cl"/>
</dbReference>
<dbReference type="Pfam" id="PF01759">
    <property type="entry name" value="NTR"/>
    <property type="match status" value="2"/>
</dbReference>
<dbReference type="InterPro" id="IPR011626">
    <property type="entry name" value="Alpha-macroglobulin_TED"/>
</dbReference>
<keyword evidence="7" id="KW-1185">Reference proteome</keyword>
<feature type="domain" description="NTR" evidence="5">
    <location>
        <begin position="1791"/>
        <end position="1890"/>
    </location>
</feature>
<dbReference type="PROSITE" id="PS01178">
    <property type="entry name" value="ANAPHYLATOXIN_2"/>
    <property type="match status" value="1"/>
</dbReference>
<evidence type="ECO:0000256" key="2">
    <source>
        <dbReference type="ARBA" id="ARBA00022525"/>
    </source>
</evidence>
<feature type="non-terminal residue" evidence="6">
    <location>
        <position position="1890"/>
    </location>
</feature>
<dbReference type="OrthoDB" id="6359008at2759"/>
<dbReference type="GO" id="GO:0004866">
    <property type="term" value="F:endopeptidase inhibitor activity"/>
    <property type="evidence" value="ECO:0007669"/>
    <property type="project" value="InterPro"/>
</dbReference>
<sequence length="1890" mass="211807">KPPAEAEKVYKLSISVRALAQRQVRMTVLDINLPTGFEPENSDLKLLSNSVDRYINNFQIVDNLSDRGSLIIHLFKVSNKEPDIISFRLNQKFKIGLLQPSTVTVYQYYDTDKRCSRFYTPPEDKEQLGQICKDNICRCTQGDCCVLKTSTYTGSVRKKAACSGIHHAFKVRVLSISTSQYDRYQMEILQVIKEGSEVGVKEKDTRVLFTHAGCRTGLNLITGQDYLIIGPSSDIWQTGNDENGKELEFDPAPKFVLVTPAVLRVERKENVLLEAFGLSDRVNVCLSVYDFPVMSRLLWQETITLSSDNNYSFLPSIQINSSLLRPDEKETKYVQLVAQFGHFQMVKQVSKVSFLSGYIFIQTDKPVYNPGDTVRCRAFISNADFQAFDSTISVEIQNPDGITVYTTPRSKAANGILSTTYGLSDIVKEGRWKVVAKFDHWKENTFSADFVVKKYVLPAFNVTLIPKKTYFSWEDQELKVEVHARYVCGEQVEGVAYVVFGVERNGQKVRLPSMKQVQNLDGGIATLTAAELKSAYSEINSLEGSSIYVRASVLTSSGGDLVDAEKTGIRIILAPYVLTIKDTPRFFKSGLPFKFTVTVSHYDGSPAPNVPVQTSFLSSPITVHNGTIRTSHTMSRMNPVTITAKTVIPDLEEEQQTHAEWSVEPYLPFDSARMNQLYIKLDTNAAKIGQTLHFKLHLSTFSQKERSYLQHVSYIVLNKGRIIRAGRVSIGGHQVASVTLVLTSKMLPAFRFVSYYLLPWESNVEVVADSISVDVESHCVGSLKLDPFRGEVKDSYSPGESFSFQVRGEPGAKVSLVAVDKSIFLLNKSRLTQKKIWDTLAQGDLGCSPGGGKNSMGVFLDAGLHFQSSFSIATDEGQVQPCYWKSRRKRSAEQLRLREQLEKSYSSDHFLKRCCSDGMREIPMPYSCRRRALYITEAWSCVRAFLKCCSKYRHEELGIITPPPPPTPPLRVHKIQIRPNFYILLSSLPAAKDRYTEAQFLSASFPNIREAHPHVESGVTEQSAIPQLEEEEEEDIYIRTKFLESWLWTDVTLPGAPEADGLAVVPVQSVLPDSITQWGILGISASSKTGFCVAEPLNIRAWKPFFIILRLPHTAARNEHVEVRAVLHNNMDENMTVLVILSKTQDMCSVAFTEDHKQEVLVRARSSVLIPYTIIPLRIGELPLQVTAVSRSFIGRDAIRKNLRVVMEGIQKMDVRSFLLNPADKGDSNGNQLIEVDKAKLRSVVPNSLPETYVNVKGSLLADSIDNSINKDSLAALIRMPGGCVEQNLARITLPLIATHYLDRSSQWENVGLQRREDAISYIKKGYENQLHYRKKDDSYPPFRNEKASTWITAFVVKVFSMAHPFITVDKQHICGPLLYLLKHKQLPSGAFEEDIPVYSPSMTGGLQGAESQETLTAFVLIALAEAQNVITCSDTGINTQVRFRRAGEYLNERYQKLRRPYSIAIACYALAVSSQGCSKNMLLESASPDRTHWPDVDNFLFTLEATGYALLALIKDGHFEEAAAPFKWLNQQRRVGGGYGSTQSTMVVLQALSEYLVKKPPLSDMALRVDISVPDHSDIHWDFTPELAHGIRSSQVPLDQDFTVIASGNGQGILEVVTVYHELPDEHEKSSCNGFNLNITITENKETFSADVEKVYKLSISLRALAQHQVRMVVLDISLPTGFEPETSDLELLSNSVDRYINNFQVVDNLGDRGSLIIHLFKVSNQEPDIISFRLNQKFKVGLLQPSTVTVYQYYNPDKRCSRFYTPPEDKKQLGQICKGNICRCTQGDCCVLRTGAYTVSVRKKAACSAVHHVFKVRVLSISTSQYDRYQLEILQVIKEGSEVGLKEKNTRGFLSHAGCRAGLNLITGQDYLIIGPSSDTWQTGGDEN</sequence>
<evidence type="ECO:0000313" key="7">
    <source>
        <dbReference type="Proteomes" id="UP000727407"/>
    </source>
</evidence>
<dbReference type="Pfam" id="PF17790">
    <property type="entry name" value="MG1"/>
    <property type="match status" value="1"/>
</dbReference>
<keyword evidence="2" id="KW-0964">Secreted</keyword>
<dbReference type="Pfam" id="PF07677">
    <property type="entry name" value="A2M_recep"/>
    <property type="match status" value="2"/>
</dbReference>
<dbReference type="Gene3D" id="1.20.91.20">
    <property type="entry name" value="Anaphylotoxins (complement system)"/>
    <property type="match status" value="1"/>
</dbReference>
<comment type="caution">
    <text evidence="6">The sequence shown here is derived from an EMBL/GenBank/DDBJ whole genome shotgun (WGS) entry which is preliminary data.</text>
</comment>
<evidence type="ECO:0000313" key="6">
    <source>
        <dbReference type="EMBL" id="KAF5897905.1"/>
    </source>
</evidence>
<evidence type="ECO:0000259" key="5">
    <source>
        <dbReference type="PROSITE" id="PS50189"/>
    </source>
</evidence>
<dbReference type="SMART" id="SM01419">
    <property type="entry name" value="Thiol-ester_cl"/>
    <property type="match status" value="1"/>
</dbReference>
<accession>A0A8J4UMC1</accession>
<dbReference type="CDD" id="cd00017">
    <property type="entry name" value="ANATO"/>
    <property type="match status" value="1"/>
</dbReference>
<dbReference type="InterPro" id="IPR011625">
    <property type="entry name" value="A2M_N_BRD"/>
</dbReference>
<dbReference type="SMART" id="SM01360">
    <property type="entry name" value="A2M"/>
    <property type="match status" value="1"/>
</dbReference>
<dbReference type="Pfam" id="PF07678">
    <property type="entry name" value="TED_complement"/>
    <property type="match status" value="1"/>
</dbReference>
<dbReference type="Pfam" id="PF07703">
    <property type="entry name" value="A2M_BRD"/>
    <property type="match status" value="1"/>
</dbReference>
<dbReference type="InterPro" id="IPR036595">
    <property type="entry name" value="A-macroglobulin_rcpt-bd_sf"/>
</dbReference>
<dbReference type="SMART" id="SM00104">
    <property type="entry name" value="ANATO"/>
    <property type="match status" value="1"/>
</dbReference>
<keyword evidence="3" id="KW-1015">Disulfide bond</keyword>
<dbReference type="InterPro" id="IPR018081">
    <property type="entry name" value="Anaphylatoxin_comp_syst"/>
</dbReference>
<dbReference type="InterPro" id="IPR013783">
    <property type="entry name" value="Ig-like_fold"/>
</dbReference>
<dbReference type="InterPro" id="IPR040839">
    <property type="entry name" value="MG4"/>
</dbReference>
<dbReference type="InterPro" id="IPR050473">
    <property type="entry name" value="A2M/Complement_sys"/>
</dbReference>
<dbReference type="Pfam" id="PF21308">
    <property type="entry name" value="C3_CUB2"/>
    <property type="match status" value="1"/>
</dbReference>
<dbReference type="InterPro" id="IPR041555">
    <property type="entry name" value="MG3"/>
</dbReference>
<dbReference type="SUPFAM" id="SSF47686">
    <property type="entry name" value="Anaphylotoxins (complement system)"/>
    <property type="match status" value="1"/>
</dbReference>
<dbReference type="CDD" id="cd02896">
    <property type="entry name" value="complement_C3_C4_C5"/>
    <property type="match status" value="1"/>
</dbReference>
<dbReference type="InterPro" id="IPR001599">
    <property type="entry name" value="Macroglobln_a2"/>
</dbReference>
<dbReference type="SMART" id="SM01361">
    <property type="entry name" value="A2M_recep"/>
    <property type="match status" value="2"/>
</dbReference>
<feature type="domain" description="NTR" evidence="5">
    <location>
        <begin position="144"/>
        <end position="285"/>
    </location>
</feature>
<dbReference type="Gene3D" id="2.60.40.1940">
    <property type="match status" value="1"/>
</dbReference>
<dbReference type="InterPro" id="IPR009048">
    <property type="entry name" value="A-macroglobulin_rcpt-bd"/>
</dbReference>
<dbReference type="Proteomes" id="UP000727407">
    <property type="component" value="Unassembled WGS sequence"/>
</dbReference>
<proteinExistence type="predicted"/>
<comment type="subcellular location">
    <subcellularLocation>
        <location evidence="1">Secreted</location>
    </subcellularLocation>
</comment>
<feature type="domain" description="Anaphylatoxin-like" evidence="4">
    <location>
        <begin position="914"/>
        <end position="949"/>
    </location>
</feature>
<evidence type="ECO:0000256" key="3">
    <source>
        <dbReference type="ARBA" id="ARBA00023157"/>
    </source>
</evidence>
<dbReference type="FunFam" id="2.60.40.10:FF:000155">
    <property type="entry name" value="complement C3 isoform X1"/>
    <property type="match status" value="1"/>
</dbReference>
<dbReference type="Pfam" id="PF17789">
    <property type="entry name" value="MG4"/>
    <property type="match status" value="1"/>
</dbReference>
<name>A0A8J4UMC1_CLAMG</name>
<gene>
    <name evidence="6" type="primary">c3b.1</name>
    <name evidence="6" type="ORF">DAT39_012395</name>
</gene>